<dbReference type="GO" id="GO:0006355">
    <property type="term" value="P:regulation of DNA-templated transcription"/>
    <property type="evidence" value="ECO:0007669"/>
    <property type="project" value="InterPro"/>
</dbReference>
<reference evidence="8 9" key="1">
    <citation type="submission" date="2010-02" db="EMBL/GenBank/DDBJ databases">
        <authorList>
            <person name="Weinstock G."/>
            <person name="Sodergren E."/>
            <person name="Clifton S."/>
            <person name="Fulton L."/>
            <person name="Fulton B."/>
            <person name="Courtney L."/>
            <person name="Fronick C."/>
            <person name="Harrison M."/>
            <person name="Strong C."/>
            <person name="Farmer C."/>
            <person name="Delahaunty K."/>
            <person name="Markovic C."/>
            <person name="Hall O."/>
            <person name="Minx P."/>
            <person name="Tomlinson C."/>
            <person name="Mitreva M."/>
            <person name="Nelson J."/>
            <person name="Hou S."/>
            <person name="Wollam A."/>
            <person name="Pepin K.H."/>
            <person name="Johnson M."/>
            <person name="Bhonagiri V."/>
            <person name="Zhang X."/>
            <person name="Suruliraj S."/>
            <person name="Warren W."/>
            <person name="Chinwalla A."/>
            <person name="Mardis E.R."/>
            <person name="Wilson R.K."/>
        </authorList>
    </citation>
    <scope>NUCLEOTIDE SEQUENCE [LARGE SCALE GENOMIC DNA]</scope>
    <source>
        <strain evidence="8 9">DSM 2876</strain>
    </source>
</reference>
<dbReference type="PROSITE" id="PS00622">
    <property type="entry name" value="HTH_LUXR_1"/>
    <property type="match status" value="1"/>
</dbReference>
<dbReference type="SUPFAM" id="SSF46894">
    <property type="entry name" value="C-terminal effector domain of the bipartite response regulators"/>
    <property type="match status" value="1"/>
</dbReference>
<dbReference type="PROSITE" id="PS50043">
    <property type="entry name" value="HTH_LUXR_2"/>
    <property type="match status" value="1"/>
</dbReference>
<dbReference type="Pfam" id="PF00072">
    <property type="entry name" value="Response_reg"/>
    <property type="match status" value="1"/>
</dbReference>
<sequence>MPINVFVAENHTLVRQGIISLLENECEVNVVGSAADGFECLSEVNKIKPNVVLIDINISGINGAKIIKLMKEHCFNVGTIIISDNDNAKKMSYVIREGCDGFISKDCDVEILKRAVYSVYEGKKYIQPELEKFLNINVTQEDDPEERIKNLTKREIEVLLLISKGYVNKDISNELKITERTVKNHVSSIFRKINVNDRTQAAVFAVKNSELFQNDGFM</sequence>
<comment type="function">
    <text evidence="4">May play the central regulatory role in sporulation. It may be an element of the effector pathway responsible for the activation of sporulation genes in response to nutritional stress. Spo0A may act in concert with spo0H (a sigma factor) to control the expression of some genes that are critical to the sporulation process.</text>
</comment>
<dbReference type="InterPro" id="IPR051015">
    <property type="entry name" value="EvgA-like"/>
</dbReference>
<accession>D4RY08</accession>
<evidence type="ECO:0000256" key="1">
    <source>
        <dbReference type="ARBA" id="ARBA00018672"/>
    </source>
</evidence>
<dbReference type="SMART" id="SM00421">
    <property type="entry name" value="HTH_LUXR"/>
    <property type="match status" value="1"/>
</dbReference>
<dbReference type="RefSeq" id="WP_005601746.1">
    <property type="nucleotide sequence ID" value="NZ_GG663520.1"/>
</dbReference>
<dbReference type="CDD" id="cd17535">
    <property type="entry name" value="REC_NarL-like"/>
    <property type="match status" value="1"/>
</dbReference>
<organism evidence="8 9">
    <name type="scientific">Eshraghiella crossota DSM 2876</name>
    <dbReference type="NCBI Taxonomy" id="511680"/>
    <lineage>
        <taxon>Bacteria</taxon>
        <taxon>Bacillati</taxon>
        <taxon>Bacillota</taxon>
        <taxon>Clostridia</taxon>
        <taxon>Lachnospirales</taxon>
        <taxon>Lachnospiraceae</taxon>
        <taxon>Eshraghiella</taxon>
    </lineage>
</organism>
<dbReference type="GO" id="GO:0003677">
    <property type="term" value="F:DNA binding"/>
    <property type="evidence" value="ECO:0007669"/>
    <property type="project" value="UniProtKB-KW"/>
</dbReference>
<dbReference type="InterPro" id="IPR001789">
    <property type="entry name" value="Sig_transdc_resp-reg_receiver"/>
</dbReference>
<dbReference type="InterPro" id="IPR016032">
    <property type="entry name" value="Sig_transdc_resp-reg_C-effctor"/>
</dbReference>
<dbReference type="Gene3D" id="3.40.50.2300">
    <property type="match status" value="1"/>
</dbReference>
<dbReference type="PANTHER" id="PTHR45566">
    <property type="entry name" value="HTH-TYPE TRANSCRIPTIONAL REGULATOR YHJB-RELATED"/>
    <property type="match status" value="1"/>
</dbReference>
<evidence type="ECO:0000256" key="3">
    <source>
        <dbReference type="ARBA" id="ARBA00023125"/>
    </source>
</evidence>
<evidence type="ECO:0000313" key="9">
    <source>
        <dbReference type="Proteomes" id="UP000006238"/>
    </source>
</evidence>
<evidence type="ECO:0000256" key="5">
    <source>
        <dbReference type="PROSITE-ProRule" id="PRU00169"/>
    </source>
</evidence>
<keyword evidence="9" id="KW-1185">Reference proteome</keyword>
<dbReference type="eggNOG" id="COG2197">
    <property type="taxonomic scope" value="Bacteria"/>
</dbReference>
<dbReference type="PANTHER" id="PTHR45566:SF2">
    <property type="entry name" value="NARL SUBFAMILY"/>
    <property type="match status" value="1"/>
</dbReference>
<feature type="domain" description="Response regulatory" evidence="7">
    <location>
        <begin position="4"/>
        <end position="120"/>
    </location>
</feature>
<evidence type="ECO:0000313" key="8">
    <source>
        <dbReference type="EMBL" id="EFF69110.1"/>
    </source>
</evidence>
<dbReference type="SUPFAM" id="SSF52172">
    <property type="entry name" value="CheY-like"/>
    <property type="match status" value="1"/>
</dbReference>
<feature type="domain" description="HTH luxR-type" evidence="6">
    <location>
        <begin position="144"/>
        <end position="209"/>
    </location>
</feature>
<evidence type="ECO:0000259" key="7">
    <source>
        <dbReference type="PROSITE" id="PS50110"/>
    </source>
</evidence>
<dbReference type="HOGENOM" id="CLU_000445_90_0_9"/>
<evidence type="ECO:0000256" key="2">
    <source>
        <dbReference type="ARBA" id="ARBA00022553"/>
    </source>
</evidence>
<dbReference type="AlphaFoldDB" id="D4RY08"/>
<dbReference type="Pfam" id="PF00196">
    <property type="entry name" value="GerE"/>
    <property type="match status" value="1"/>
</dbReference>
<evidence type="ECO:0000259" key="6">
    <source>
        <dbReference type="PROSITE" id="PS50043"/>
    </source>
</evidence>
<keyword evidence="2 5" id="KW-0597">Phosphoprotein</keyword>
<dbReference type="GO" id="GO:0000160">
    <property type="term" value="P:phosphorelay signal transduction system"/>
    <property type="evidence" value="ECO:0007669"/>
    <property type="project" value="InterPro"/>
</dbReference>
<dbReference type="STRING" id="45851.BHV86_00215"/>
<name>D4RY08_9FIRM</name>
<dbReference type="CDD" id="cd06170">
    <property type="entry name" value="LuxR_C_like"/>
    <property type="match status" value="1"/>
</dbReference>
<dbReference type="EMBL" id="ABWN01000021">
    <property type="protein sequence ID" value="EFF69110.1"/>
    <property type="molecule type" value="Genomic_DNA"/>
</dbReference>
<dbReference type="InterPro" id="IPR000792">
    <property type="entry name" value="Tscrpt_reg_LuxR_C"/>
</dbReference>
<dbReference type="GeneID" id="98919536"/>
<feature type="modified residue" description="4-aspartylphosphate" evidence="5">
    <location>
        <position position="55"/>
    </location>
</feature>
<dbReference type="InterPro" id="IPR011006">
    <property type="entry name" value="CheY-like_superfamily"/>
</dbReference>
<dbReference type="PRINTS" id="PR00038">
    <property type="entry name" value="HTHLUXR"/>
</dbReference>
<proteinExistence type="predicted"/>
<dbReference type="PROSITE" id="PS50110">
    <property type="entry name" value="RESPONSE_REGULATORY"/>
    <property type="match status" value="1"/>
</dbReference>
<evidence type="ECO:0000256" key="4">
    <source>
        <dbReference type="ARBA" id="ARBA00024867"/>
    </source>
</evidence>
<dbReference type="InterPro" id="IPR058245">
    <property type="entry name" value="NreC/VraR/RcsB-like_REC"/>
</dbReference>
<protein>
    <recommendedName>
        <fullName evidence="1">Stage 0 sporulation protein A homolog</fullName>
    </recommendedName>
</protein>
<keyword evidence="3" id="KW-0238">DNA-binding</keyword>
<comment type="caution">
    <text evidence="8">The sequence shown here is derived from an EMBL/GenBank/DDBJ whole genome shotgun (WGS) entry which is preliminary data.</text>
</comment>
<dbReference type="Proteomes" id="UP000006238">
    <property type="component" value="Unassembled WGS sequence"/>
</dbReference>
<gene>
    <name evidence="8" type="ORF">BUTYVIB_00711</name>
</gene>
<dbReference type="SMART" id="SM00448">
    <property type="entry name" value="REC"/>
    <property type="match status" value="1"/>
</dbReference>